<sequence>MVKHLMKSLNMKHLIVIYFKYLIYKHENYDNLMMMYTK</sequence>
<organism evidence="1 2">
    <name type="scientific">Schistosoma mansoni</name>
    <name type="common">Blood fluke</name>
    <dbReference type="NCBI Taxonomy" id="6183"/>
    <lineage>
        <taxon>Eukaryota</taxon>
        <taxon>Metazoa</taxon>
        <taxon>Spiralia</taxon>
        <taxon>Lophotrochozoa</taxon>
        <taxon>Platyhelminthes</taxon>
        <taxon>Trematoda</taxon>
        <taxon>Digenea</taxon>
        <taxon>Strigeidida</taxon>
        <taxon>Schistosomatoidea</taxon>
        <taxon>Schistosomatidae</taxon>
        <taxon>Schistosoma</taxon>
    </lineage>
</organism>
<evidence type="ECO:0000313" key="2">
    <source>
        <dbReference type="WBParaSite" id="Smp_136700.1"/>
    </source>
</evidence>
<protein>
    <submittedName>
        <fullName evidence="2">Uncharacterized protein</fullName>
    </submittedName>
</protein>
<keyword evidence="1" id="KW-1185">Reference proteome</keyword>
<evidence type="ECO:0000313" key="1">
    <source>
        <dbReference type="Proteomes" id="UP000008854"/>
    </source>
</evidence>
<dbReference type="AlphaFoldDB" id="A0A3Q0KMQ2"/>
<dbReference type="InParanoid" id="A0A3Q0KMQ2"/>
<proteinExistence type="predicted"/>
<reference evidence="1" key="1">
    <citation type="journal article" date="2012" name="PLoS Negl. Trop. Dis.">
        <title>A systematically improved high quality genome and transcriptome of the human blood fluke Schistosoma mansoni.</title>
        <authorList>
            <person name="Protasio A.V."/>
            <person name="Tsai I.J."/>
            <person name="Babbage A."/>
            <person name="Nichol S."/>
            <person name="Hunt M."/>
            <person name="Aslett M.A."/>
            <person name="De Silva N."/>
            <person name="Velarde G.S."/>
            <person name="Anderson T.J."/>
            <person name="Clark R.C."/>
            <person name="Davidson C."/>
            <person name="Dillon G.P."/>
            <person name="Holroyd N.E."/>
            <person name="LoVerde P.T."/>
            <person name="Lloyd C."/>
            <person name="McQuillan J."/>
            <person name="Oliveira G."/>
            <person name="Otto T.D."/>
            <person name="Parker-Manuel S.J."/>
            <person name="Quail M.A."/>
            <person name="Wilson R.A."/>
            <person name="Zerlotini A."/>
            <person name="Dunne D.W."/>
            <person name="Berriman M."/>
        </authorList>
    </citation>
    <scope>NUCLEOTIDE SEQUENCE [LARGE SCALE GENOMIC DNA]</scope>
    <source>
        <strain evidence="1">Puerto Rican</strain>
    </source>
</reference>
<dbReference type="Proteomes" id="UP000008854">
    <property type="component" value="Unassembled WGS sequence"/>
</dbReference>
<dbReference type="WBParaSite" id="Smp_136700.1">
    <property type="protein sequence ID" value="Smp_136700.1"/>
    <property type="gene ID" value="Smp_136700"/>
</dbReference>
<name>A0A3Q0KMQ2_SCHMA</name>
<accession>A0A3Q0KMQ2</accession>
<reference evidence="2" key="2">
    <citation type="submission" date="2018-12" db="UniProtKB">
        <authorList>
            <consortium name="WormBaseParasite"/>
        </authorList>
    </citation>
    <scope>IDENTIFICATION</scope>
    <source>
        <strain evidence="2">Puerto Rican</strain>
    </source>
</reference>